<comment type="caution">
    <text evidence="5">The sequence shown here is derived from an EMBL/GenBank/DDBJ whole genome shotgun (WGS) entry which is preliminary data.</text>
</comment>
<feature type="region of interest" description="Disordered" evidence="1">
    <location>
        <begin position="473"/>
        <end position="502"/>
    </location>
</feature>
<keyword evidence="3" id="KW-0732">Signal</keyword>
<evidence type="ECO:0000256" key="2">
    <source>
        <dbReference type="SAM" id="Phobius"/>
    </source>
</evidence>
<feature type="transmembrane region" description="Helical" evidence="2">
    <location>
        <begin position="53"/>
        <end position="74"/>
    </location>
</feature>
<dbReference type="InterPro" id="IPR038884">
    <property type="entry name" value="CFAP61"/>
</dbReference>
<keyword evidence="2" id="KW-0812">Transmembrane</keyword>
<feature type="compositionally biased region" description="Basic and acidic residues" evidence="1">
    <location>
        <begin position="481"/>
        <end position="495"/>
    </location>
</feature>
<dbReference type="Pfam" id="PF23150">
    <property type="entry name" value="CFAP61_dimer"/>
    <property type="match status" value="1"/>
</dbReference>
<evidence type="ECO:0000256" key="3">
    <source>
        <dbReference type="SAM" id="SignalP"/>
    </source>
</evidence>
<dbReference type="InterPro" id="IPR056299">
    <property type="entry name" value="CFAP61_dimer"/>
</dbReference>
<feature type="compositionally biased region" description="Low complexity" evidence="1">
    <location>
        <begin position="1150"/>
        <end position="1160"/>
    </location>
</feature>
<evidence type="ECO:0000256" key="1">
    <source>
        <dbReference type="SAM" id="MobiDB-lite"/>
    </source>
</evidence>
<evidence type="ECO:0000259" key="4">
    <source>
        <dbReference type="Pfam" id="PF23150"/>
    </source>
</evidence>
<dbReference type="STRING" id="69332.A0A388KH49"/>
<feature type="domain" description="CFAP61 dimerisation" evidence="4">
    <location>
        <begin position="1221"/>
        <end position="1339"/>
    </location>
</feature>
<name>A0A388KH49_CHABU</name>
<keyword evidence="2" id="KW-0472">Membrane</keyword>
<keyword evidence="2" id="KW-1133">Transmembrane helix</keyword>
<dbReference type="PANTHER" id="PTHR21178">
    <property type="entry name" value="CILIA- AND FLAGELLA-ASSOCIATED PROTEIN 61"/>
    <property type="match status" value="1"/>
</dbReference>
<proteinExistence type="predicted"/>
<dbReference type="PANTHER" id="PTHR21178:SF8">
    <property type="entry name" value="CILIA- AND FLAGELLA-ASSOCIATED PROTEIN 61"/>
    <property type="match status" value="1"/>
</dbReference>
<dbReference type="Gramene" id="GBG69390">
    <property type="protein sequence ID" value="GBG69390"/>
    <property type="gene ID" value="CBR_g4083"/>
</dbReference>
<feature type="compositionally biased region" description="Polar residues" evidence="1">
    <location>
        <begin position="1187"/>
        <end position="1200"/>
    </location>
</feature>
<reference evidence="5 6" key="1">
    <citation type="journal article" date="2018" name="Cell">
        <title>The Chara Genome: Secondary Complexity and Implications for Plant Terrestrialization.</title>
        <authorList>
            <person name="Nishiyama T."/>
            <person name="Sakayama H."/>
            <person name="Vries J.D."/>
            <person name="Buschmann H."/>
            <person name="Saint-Marcoux D."/>
            <person name="Ullrich K.K."/>
            <person name="Haas F.B."/>
            <person name="Vanderstraeten L."/>
            <person name="Becker D."/>
            <person name="Lang D."/>
            <person name="Vosolsobe S."/>
            <person name="Rombauts S."/>
            <person name="Wilhelmsson P.K.I."/>
            <person name="Janitza P."/>
            <person name="Kern R."/>
            <person name="Heyl A."/>
            <person name="Rumpler F."/>
            <person name="Villalobos L.I.A.C."/>
            <person name="Clay J.M."/>
            <person name="Skokan R."/>
            <person name="Toyoda A."/>
            <person name="Suzuki Y."/>
            <person name="Kagoshima H."/>
            <person name="Schijlen E."/>
            <person name="Tajeshwar N."/>
            <person name="Catarino B."/>
            <person name="Hetherington A.J."/>
            <person name="Saltykova A."/>
            <person name="Bonnot C."/>
            <person name="Breuninger H."/>
            <person name="Symeonidi A."/>
            <person name="Radhakrishnan G.V."/>
            <person name="Van Nieuwerburgh F."/>
            <person name="Deforce D."/>
            <person name="Chang C."/>
            <person name="Karol K.G."/>
            <person name="Hedrich R."/>
            <person name="Ulvskov P."/>
            <person name="Glockner G."/>
            <person name="Delwiche C.F."/>
            <person name="Petrasek J."/>
            <person name="Van de Peer Y."/>
            <person name="Friml J."/>
            <person name="Beilby M."/>
            <person name="Dolan L."/>
            <person name="Kohara Y."/>
            <person name="Sugano S."/>
            <person name="Fujiyama A."/>
            <person name="Delaux P.-M."/>
            <person name="Quint M."/>
            <person name="TheiBen G."/>
            <person name="Hagemann M."/>
            <person name="Harholt J."/>
            <person name="Dunand C."/>
            <person name="Zachgo S."/>
            <person name="Langdale J."/>
            <person name="Maumus F."/>
            <person name="Straeten D.V.D."/>
            <person name="Gould S.B."/>
            <person name="Rensing S.A."/>
        </authorList>
    </citation>
    <scope>NUCLEOTIDE SEQUENCE [LARGE SCALE GENOMIC DNA]</scope>
    <source>
        <strain evidence="5 6">S276</strain>
    </source>
</reference>
<dbReference type="Proteomes" id="UP000265515">
    <property type="component" value="Unassembled WGS sequence"/>
</dbReference>
<feature type="compositionally biased region" description="Basic and acidic residues" evidence="1">
    <location>
        <begin position="1125"/>
        <end position="1149"/>
    </location>
</feature>
<gene>
    <name evidence="5" type="ORF">CBR_g4083</name>
</gene>
<feature type="chain" id="PRO_5017451570" description="CFAP61 dimerisation domain-containing protein" evidence="3">
    <location>
        <begin position="18"/>
        <end position="1487"/>
    </location>
</feature>
<dbReference type="EMBL" id="BFEA01000114">
    <property type="protein sequence ID" value="GBG69390.1"/>
    <property type="molecule type" value="Genomic_DNA"/>
</dbReference>
<keyword evidence="6" id="KW-1185">Reference proteome</keyword>
<sequence length="1487" mass="163469">MADAWMVALSSAQVVGALLLSTHVPLEQLRQNFDLDSYVDFRLHRYYGFSSEYNAAVIVFVVMNPIFGHCRRLLLRESMRQLQLTVLCCPVFDNAPTIPPLVEELHPVPPREQAFLAPDCSWLAATTTEEGWRTSNIGAAVSDVVDELYSDVAAGIDDAASDVIHKLCNDVADGEAASDVLEEVCSDVADGGPVYDVVDEVCSDVADGGPVYNVLEEVCSDVADGGSRSSSTSAAISIVLEDVCSDAAEDRSGMVDGIVEEVCREADESRHTATVDDVMEEVCREVDESRRNPTVDVVMEEVCREAEESESIPTVAREITETSRNNLNDSGNNDLMTSTRTNFDGYDGGEGDQPHHLQRHPDDGDDTIAIMSDSEDKNAVVDEKVGELTSETAAHGGEGDQPHHLQRHPDDVSYTHLDVYKRQEGDQPHHLQRHPDDGDDTIAIMSDSEDNFVRFSTDLEGNAVVDEVVGELTSETATHGGEGDQPHHLQRHPDDGDGTIDIMSDSEDNAVVDEVVGQLTSETATLDLSFSDTEQDVVDEVVRQLAIEAGEAWDQTRTGFSNNEQLAHGKPPRYWSIVPPLGGGDPFHLELAGLSSTQDSLAGYRTQAGGRPEGQLEVGKQHGKEGSVDITKTQSAVVVPGLNSPMMGFDHALYVTTARMLTAPRSTVNARIVIVGCSDTAIALLKRMIFCRDVRFTGLLLLSPNGLTQQLASYKLMVQGRGVFRPSSQLSRLGVDCQIRILPTFMSGIDREAKMLKIGNDTYLSYDSLVLTPGLETSARLKYFRSRHGLGKVGGMMGLEELAMKAWKWKRLMPNKHGDLLKPAIVYGATLDALSAIRILLSLGIPGTDIVWVVPQLEGPGMDKWGPPRPPWLQDLELVRLILDALQHEEVTAKWGIRLADITHSDTLPPGNSEESRGAAVAGTQGGAAEGPYAGFEHWITAVSFDRIQGSGAAAASASSQNRDIVALRDRAEKAPLSSDGISFQKRVSLSKFSKKKSTKVVIPCKCFVLCDGKDLDPEIFLPLNSSGLVYDGRLVVNGGFATNDPDVYGGGAACKFTRKYGICPRMECHNSLEVGDKLGNNLIQTLSRSLTIRCQSFSVLGPFHGPVSTVPGIGMVQEEETVGELERPQDRDRDRDRDWDRDRDRDQDQLQQEDSQPSDSVPPDGEEGEKMITAATTRMDKKWHGKSNNPHTTFGLVSSSKERRNSDATAMPKSGKPPLPRLSSPKSMVAKLPGGLQFVHVATPHWYAFPEVQEMSAKRKRIISRNVGGLGGEVFVLEMDPDDIIVRWVYCGRRKVDAWKIERIVGRPVWQFGELKSRLEKKANFDLLGFLNQAWMSLFYHDKFQHLYLSIRDLVAVHNDLRRRTSLETTEAGSELDPVVPKRYRRRASLTTRFRVNLEGKVHSKEAGNTEDILPSGAVVSTSLAGRQEDIEKDGKSQVLQTNQQREKEGNFFDMVEACMVDFLNKYRSEISGLLTVRLRPRPTTS</sequence>
<protein>
    <recommendedName>
        <fullName evidence="4">CFAP61 dimerisation domain-containing protein</fullName>
    </recommendedName>
</protein>
<evidence type="ECO:0000313" key="6">
    <source>
        <dbReference type="Proteomes" id="UP000265515"/>
    </source>
</evidence>
<organism evidence="5 6">
    <name type="scientific">Chara braunii</name>
    <name type="common">Braun's stonewort</name>
    <dbReference type="NCBI Taxonomy" id="69332"/>
    <lineage>
        <taxon>Eukaryota</taxon>
        <taxon>Viridiplantae</taxon>
        <taxon>Streptophyta</taxon>
        <taxon>Charophyceae</taxon>
        <taxon>Charales</taxon>
        <taxon>Characeae</taxon>
        <taxon>Chara</taxon>
    </lineage>
</organism>
<feature type="compositionally biased region" description="Polar residues" evidence="1">
    <location>
        <begin position="324"/>
        <end position="342"/>
    </location>
</feature>
<feature type="signal peptide" evidence="3">
    <location>
        <begin position="1"/>
        <end position="17"/>
    </location>
</feature>
<feature type="compositionally biased region" description="Basic and acidic residues" evidence="1">
    <location>
        <begin position="352"/>
        <end position="362"/>
    </location>
</feature>
<accession>A0A388KH49</accession>
<dbReference type="OrthoDB" id="382863at2759"/>
<feature type="region of interest" description="Disordered" evidence="1">
    <location>
        <begin position="324"/>
        <end position="366"/>
    </location>
</feature>
<evidence type="ECO:0000313" key="5">
    <source>
        <dbReference type="EMBL" id="GBG69390.1"/>
    </source>
</evidence>
<feature type="region of interest" description="Disordered" evidence="1">
    <location>
        <begin position="1109"/>
        <end position="1226"/>
    </location>
</feature>